<evidence type="ECO:0000313" key="2">
    <source>
        <dbReference type="Proteomes" id="UP000504637"/>
    </source>
</evidence>
<dbReference type="Proteomes" id="UP000504637">
    <property type="component" value="Unplaced"/>
</dbReference>
<evidence type="ECO:0000256" key="1">
    <source>
        <dbReference type="SAM" id="MobiDB-lite"/>
    </source>
</evidence>
<protein>
    <submittedName>
        <fullName evidence="3">Uncharacterized protein</fullName>
    </submittedName>
</protein>
<dbReference type="AlphaFoldDB" id="A0A6J3LTC1"/>
<dbReference type="RefSeq" id="XP_033455934.1">
    <property type="nucleotide sequence ID" value="XM_033602332.1"/>
</dbReference>
<feature type="region of interest" description="Disordered" evidence="1">
    <location>
        <begin position="43"/>
        <end position="92"/>
    </location>
</feature>
<reference evidence="3" key="2">
    <citation type="submission" date="2020-04" db="EMBL/GenBank/DDBJ databases">
        <authorList>
            <consortium name="NCBI Genome Project"/>
        </authorList>
    </citation>
    <scope>NUCLEOTIDE SEQUENCE</scope>
    <source>
        <strain evidence="3">CBS 342.82</strain>
    </source>
</reference>
<dbReference type="GeneID" id="54360132"/>
<keyword evidence="2" id="KW-1185">Reference proteome</keyword>
<dbReference type="OrthoDB" id="4357141at2759"/>
<proteinExistence type="predicted"/>
<organism evidence="3">
    <name type="scientific">Dissoconium aciculare CBS 342.82</name>
    <dbReference type="NCBI Taxonomy" id="1314786"/>
    <lineage>
        <taxon>Eukaryota</taxon>
        <taxon>Fungi</taxon>
        <taxon>Dikarya</taxon>
        <taxon>Ascomycota</taxon>
        <taxon>Pezizomycotina</taxon>
        <taxon>Dothideomycetes</taxon>
        <taxon>Dothideomycetidae</taxon>
        <taxon>Mycosphaerellales</taxon>
        <taxon>Dissoconiaceae</taxon>
        <taxon>Dissoconium</taxon>
    </lineage>
</organism>
<accession>A0A6J3LTC1</accession>
<sequence>MQRHRIDLLLKTNNEAKPRRAGRSIVLGKARVMSYDDLVEARKKRAEKDSLKEHKRGDRRSKRRNGDTVSTTTVAPTINPSPRDDRAVTESGWGGELEDSAWCAPIAHMY</sequence>
<evidence type="ECO:0000313" key="3">
    <source>
        <dbReference type="RefSeq" id="XP_033455934.1"/>
    </source>
</evidence>
<name>A0A6J3LTC1_9PEZI</name>
<feature type="compositionally biased region" description="Polar residues" evidence="1">
    <location>
        <begin position="67"/>
        <end position="80"/>
    </location>
</feature>
<reference evidence="3" key="1">
    <citation type="submission" date="2020-01" db="EMBL/GenBank/DDBJ databases">
        <authorList>
            <consortium name="DOE Joint Genome Institute"/>
            <person name="Haridas S."/>
            <person name="Albert R."/>
            <person name="Binder M."/>
            <person name="Bloem J."/>
            <person name="Labutti K."/>
            <person name="Salamov A."/>
            <person name="Andreopoulos B."/>
            <person name="Baker S.E."/>
            <person name="Barry K."/>
            <person name="Bills G."/>
            <person name="Bluhm B.H."/>
            <person name="Cannon C."/>
            <person name="Castanera R."/>
            <person name="Culley D.E."/>
            <person name="Daum C."/>
            <person name="Ezra D."/>
            <person name="Gonzalez J.B."/>
            <person name="Henrissat B."/>
            <person name="Kuo A."/>
            <person name="Liang C."/>
            <person name="Lipzen A."/>
            <person name="Lutzoni F."/>
            <person name="Magnuson J."/>
            <person name="Mondo S."/>
            <person name="Nolan M."/>
            <person name="Ohm R."/>
            <person name="Pangilinan J."/>
            <person name="Park H.-J."/>
            <person name="Ramirez L."/>
            <person name="Alfaro M."/>
            <person name="Sun H."/>
            <person name="Tritt A."/>
            <person name="Yoshinaga Y."/>
            <person name="Zwiers L.-H."/>
            <person name="Turgeon B.G."/>
            <person name="Goodwin S.B."/>
            <person name="Spatafora J.W."/>
            <person name="Crous P.W."/>
            <person name="Grigoriev I.V."/>
        </authorList>
    </citation>
    <scope>NUCLEOTIDE SEQUENCE</scope>
    <source>
        <strain evidence="3">CBS 342.82</strain>
    </source>
</reference>
<gene>
    <name evidence="3" type="ORF">K489DRAFT_345564</name>
</gene>
<reference evidence="3" key="3">
    <citation type="submission" date="2025-08" db="UniProtKB">
        <authorList>
            <consortium name="RefSeq"/>
        </authorList>
    </citation>
    <scope>IDENTIFICATION</scope>
    <source>
        <strain evidence="3">CBS 342.82</strain>
    </source>
</reference>
<feature type="compositionally biased region" description="Basic and acidic residues" evidence="1">
    <location>
        <begin position="46"/>
        <end position="56"/>
    </location>
</feature>